<organism evidence="2 3">
    <name type="scientific">Hominilimicola fabiformis</name>
    <dbReference type="NCBI Taxonomy" id="2885356"/>
    <lineage>
        <taxon>Bacteria</taxon>
        <taxon>Bacillati</taxon>
        <taxon>Bacillota</taxon>
        <taxon>Clostridia</taxon>
        <taxon>Eubacteriales</taxon>
        <taxon>Oscillospiraceae</taxon>
        <taxon>Hominilimicola</taxon>
    </lineage>
</organism>
<sequence length="72" mass="7807">MSDVLNIAVQCNSPEQLIALIAIMIFVFALTVVVLKGIIRFTGMVLSTILHYHNATVKISGASVNAELELHN</sequence>
<keyword evidence="3" id="KW-1185">Reference proteome</keyword>
<evidence type="ECO:0000313" key="3">
    <source>
        <dbReference type="Proteomes" id="UP001198242"/>
    </source>
</evidence>
<name>A0AAE3DYF3_9FIRM</name>
<dbReference type="Proteomes" id="UP001198242">
    <property type="component" value="Unassembled WGS sequence"/>
</dbReference>
<keyword evidence="1" id="KW-0812">Transmembrane</keyword>
<keyword evidence="1" id="KW-0472">Membrane</keyword>
<proteinExistence type="predicted"/>
<evidence type="ECO:0000256" key="1">
    <source>
        <dbReference type="SAM" id="Phobius"/>
    </source>
</evidence>
<accession>A0AAE3DYF3</accession>
<dbReference type="EMBL" id="JAJEQM010000005">
    <property type="protein sequence ID" value="MCC2210075.1"/>
    <property type="molecule type" value="Genomic_DNA"/>
</dbReference>
<evidence type="ECO:0000313" key="2">
    <source>
        <dbReference type="EMBL" id="MCC2210075.1"/>
    </source>
</evidence>
<protein>
    <submittedName>
        <fullName evidence="2">Uncharacterized protein</fullName>
    </submittedName>
</protein>
<reference evidence="2 3" key="1">
    <citation type="submission" date="2021-10" db="EMBL/GenBank/DDBJ databases">
        <title>Anaerobic single-cell dispensing facilitates the cultivation of human gut bacteria.</title>
        <authorList>
            <person name="Afrizal A."/>
        </authorList>
    </citation>
    <scope>NUCLEOTIDE SEQUENCE [LARGE SCALE GENOMIC DNA]</scope>
    <source>
        <strain evidence="2 3">CLA-AA-H232</strain>
    </source>
</reference>
<dbReference type="AlphaFoldDB" id="A0AAE3DYF3"/>
<gene>
    <name evidence="2" type="ORF">LKE05_04630</name>
</gene>
<comment type="caution">
    <text evidence="2">The sequence shown here is derived from an EMBL/GenBank/DDBJ whole genome shotgun (WGS) entry which is preliminary data.</text>
</comment>
<dbReference type="RefSeq" id="WP_117968664.1">
    <property type="nucleotide sequence ID" value="NZ_JAJEQM010000005.1"/>
</dbReference>
<feature type="transmembrane region" description="Helical" evidence="1">
    <location>
        <begin position="17"/>
        <end position="39"/>
    </location>
</feature>
<keyword evidence="1" id="KW-1133">Transmembrane helix</keyword>